<dbReference type="Gene3D" id="2.60.40.10">
    <property type="entry name" value="Immunoglobulins"/>
    <property type="match status" value="1"/>
</dbReference>
<dbReference type="InterPro" id="IPR013783">
    <property type="entry name" value="Ig-like_fold"/>
</dbReference>
<keyword evidence="4" id="KW-1185">Reference proteome</keyword>
<comment type="caution">
    <text evidence="3">The sequence shown here is derived from an EMBL/GenBank/DDBJ whole genome shotgun (WGS) entry which is preliminary data.</text>
</comment>
<dbReference type="EMBL" id="BAAAYN010000044">
    <property type="protein sequence ID" value="GAA3393805.1"/>
    <property type="molecule type" value="Genomic_DNA"/>
</dbReference>
<accession>A0ABP6T7E0</accession>
<feature type="region of interest" description="Disordered" evidence="1">
    <location>
        <begin position="165"/>
        <end position="242"/>
    </location>
</feature>
<keyword evidence="2" id="KW-0732">Signal</keyword>
<proteinExistence type="predicted"/>
<evidence type="ECO:0000256" key="1">
    <source>
        <dbReference type="SAM" id="MobiDB-lite"/>
    </source>
</evidence>
<feature type="chain" id="PRO_5046690701" description="PKD domain-containing protein" evidence="2">
    <location>
        <begin position="20"/>
        <end position="242"/>
    </location>
</feature>
<reference evidence="4" key="1">
    <citation type="journal article" date="2019" name="Int. J. Syst. Evol. Microbiol.">
        <title>The Global Catalogue of Microorganisms (GCM) 10K type strain sequencing project: providing services to taxonomists for standard genome sequencing and annotation.</title>
        <authorList>
            <consortium name="The Broad Institute Genomics Platform"/>
            <consortium name="The Broad Institute Genome Sequencing Center for Infectious Disease"/>
            <person name="Wu L."/>
            <person name="Ma J."/>
        </authorList>
    </citation>
    <scope>NUCLEOTIDE SEQUENCE [LARGE SCALE GENOMIC DNA]</scope>
    <source>
        <strain evidence="4">JCM 9458</strain>
    </source>
</reference>
<protein>
    <recommendedName>
        <fullName evidence="5">PKD domain-containing protein</fullName>
    </recommendedName>
</protein>
<evidence type="ECO:0000256" key="2">
    <source>
        <dbReference type="SAM" id="SignalP"/>
    </source>
</evidence>
<evidence type="ECO:0000313" key="4">
    <source>
        <dbReference type="Proteomes" id="UP001501676"/>
    </source>
</evidence>
<gene>
    <name evidence="3" type="ORF">GCM10020369_60760</name>
</gene>
<feature type="signal peptide" evidence="2">
    <location>
        <begin position="1"/>
        <end position="19"/>
    </location>
</feature>
<dbReference type="RefSeq" id="WP_345731681.1">
    <property type="nucleotide sequence ID" value="NZ_BAAAYN010000044.1"/>
</dbReference>
<sequence length="242" mass="24532">MSALGLLAVPAFLIGAGLADSPPTGRYGPTGAQAPGRAAVDQAPGTSHSVSPAGETRARDAAALTPTPAPGRTTERRPAGLRVEVVEPAGPLTADELVRFRVRWSDGNGRYAGLAEDWGDGTAASSVEIVDCTGRAGSHGGELSTAHRFPVGRYRVRLTVTTEDCDGRTEARTGDVTIDVRPPGEPGGRGRPPEPSAEADGSGPPVVPDEPTRTSAAPSPGITTPSSASALPLPPVESLGNP</sequence>
<name>A0ABP6T7E0_9ACTN</name>
<feature type="region of interest" description="Disordered" evidence="1">
    <location>
        <begin position="19"/>
        <end position="79"/>
    </location>
</feature>
<evidence type="ECO:0000313" key="3">
    <source>
        <dbReference type="EMBL" id="GAA3393805.1"/>
    </source>
</evidence>
<evidence type="ECO:0008006" key="5">
    <source>
        <dbReference type="Google" id="ProtNLM"/>
    </source>
</evidence>
<organism evidence="3 4">
    <name type="scientific">Cryptosporangium minutisporangium</name>
    <dbReference type="NCBI Taxonomy" id="113569"/>
    <lineage>
        <taxon>Bacteria</taxon>
        <taxon>Bacillati</taxon>
        <taxon>Actinomycetota</taxon>
        <taxon>Actinomycetes</taxon>
        <taxon>Cryptosporangiales</taxon>
        <taxon>Cryptosporangiaceae</taxon>
        <taxon>Cryptosporangium</taxon>
    </lineage>
</organism>
<feature type="compositionally biased region" description="Polar residues" evidence="1">
    <location>
        <begin position="213"/>
        <end position="224"/>
    </location>
</feature>
<dbReference type="Proteomes" id="UP001501676">
    <property type="component" value="Unassembled WGS sequence"/>
</dbReference>